<evidence type="ECO:0000256" key="2">
    <source>
        <dbReference type="ARBA" id="ARBA00023015"/>
    </source>
</evidence>
<proteinExistence type="predicted"/>
<comment type="subcellular location">
    <subcellularLocation>
        <location evidence="1">Nucleus</location>
    </subcellularLocation>
</comment>
<dbReference type="SUPFAM" id="SSF101936">
    <property type="entry name" value="DNA-binding pseudobarrel domain"/>
    <property type="match status" value="1"/>
</dbReference>
<evidence type="ECO:0000256" key="3">
    <source>
        <dbReference type="ARBA" id="ARBA00023125"/>
    </source>
</evidence>
<keyword evidence="4" id="KW-0804">Transcription</keyword>
<dbReference type="SMART" id="SM01019">
    <property type="entry name" value="B3"/>
    <property type="match status" value="1"/>
</dbReference>
<evidence type="ECO:0000256" key="1">
    <source>
        <dbReference type="ARBA" id="ARBA00004123"/>
    </source>
</evidence>
<organism evidence="9 10">
    <name type="scientific">Ilex paraguariensis</name>
    <name type="common">yerba mate</name>
    <dbReference type="NCBI Taxonomy" id="185542"/>
    <lineage>
        <taxon>Eukaryota</taxon>
        <taxon>Viridiplantae</taxon>
        <taxon>Streptophyta</taxon>
        <taxon>Embryophyta</taxon>
        <taxon>Tracheophyta</taxon>
        <taxon>Spermatophyta</taxon>
        <taxon>Magnoliopsida</taxon>
        <taxon>eudicotyledons</taxon>
        <taxon>Gunneridae</taxon>
        <taxon>Pentapetalae</taxon>
        <taxon>asterids</taxon>
        <taxon>campanulids</taxon>
        <taxon>Aquifoliales</taxon>
        <taxon>Aquifoliaceae</taxon>
        <taxon>Ilex</taxon>
    </lineage>
</organism>
<evidence type="ECO:0000313" key="9">
    <source>
        <dbReference type="EMBL" id="CAK9150780.1"/>
    </source>
</evidence>
<feature type="domain" description="TF-B3" evidence="8">
    <location>
        <begin position="85"/>
        <end position="176"/>
    </location>
</feature>
<dbReference type="Gene3D" id="2.40.330.10">
    <property type="entry name" value="DNA-binding pseudobarrel domain"/>
    <property type="match status" value="1"/>
</dbReference>
<sequence length="447" mass="50161">MATSPLPLSKRSPAKSPSKRKVLEIQKKLLRKSPPGLKSKKMKKMETGNTKSKKSQICYALNVAFSAMERAEEVQANLATKFPSFVKPMLPSHVTGGFWLSFPKHFCDQHLPKTDETVVLVDEDEQAYKTKYLIDKNGLSGGWRGFSIAHKLLEGDVLVFQLIEPCKFKVYIVRANDLTEIDGAIGLLTLDAVAKPLNIGWQEKDMIICETAGEKWPVSLPLDSHRDSIQEKGMMALDADFTPAADLSGNDSDDFGSEVFDGIRFSDTDVDFKEVKCIEDFNISVDGLIINSVIPIHLRTKYYELCCSQKSYLHNNLLKGLNCNLVAGIISETVNIADAIKACKLSTSRDSFEAWDKTLKGFEALGMAVGFLRARLNRLVILSYETPMVIESKRLERMQAEEEMRTLEEKLSNMKGRIRTLHVEIESLKVPDERSELTFQEEAGAPW</sequence>
<dbReference type="InterPro" id="IPR015300">
    <property type="entry name" value="DNA-bd_pseudobarrel_sf"/>
</dbReference>
<keyword evidence="5" id="KW-0539">Nucleus</keyword>
<keyword evidence="2" id="KW-0805">Transcription regulation</keyword>
<evidence type="ECO:0000259" key="8">
    <source>
        <dbReference type="PROSITE" id="PS50863"/>
    </source>
</evidence>
<feature type="region of interest" description="Disordered" evidence="7">
    <location>
        <begin position="1"/>
        <end position="50"/>
    </location>
</feature>
<dbReference type="PROSITE" id="PS50863">
    <property type="entry name" value="B3"/>
    <property type="match status" value="1"/>
</dbReference>
<accession>A0ABC8S4R0</accession>
<feature type="compositionally biased region" description="Low complexity" evidence="7">
    <location>
        <begin position="1"/>
        <end position="16"/>
    </location>
</feature>
<protein>
    <recommendedName>
        <fullName evidence="8">TF-B3 domain-containing protein</fullName>
    </recommendedName>
</protein>
<feature type="coiled-coil region" evidence="6">
    <location>
        <begin position="390"/>
        <end position="424"/>
    </location>
</feature>
<reference evidence="9 10" key="1">
    <citation type="submission" date="2024-02" db="EMBL/GenBank/DDBJ databases">
        <authorList>
            <person name="Vignale AGUSTIN F."/>
            <person name="Sosa J E."/>
            <person name="Modenutti C."/>
        </authorList>
    </citation>
    <scope>NUCLEOTIDE SEQUENCE [LARGE SCALE GENOMIC DNA]</scope>
</reference>
<evidence type="ECO:0000256" key="4">
    <source>
        <dbReference type="ARBA" id="ARBA00023163"/>
    </source>
</evidence>
<evidence type="ECO:0000256" key="7">
    <source>
        <dbReference type="SAM" id="MobiDB-lite"/>
    </source>
</evidence>
<dbReference type="InterPro" id="IPR044837">
    <property type="entry name" value="REM16-like"/>
</dbReference>
<dbReference type="GO" id="GO:0003677">
    <property type="term" value="F:DNA binding"/>
    <property type="evidence" value="ECO:0007669"/>
    <property type="project" value="UniProtKB-KW"/>
</dbReference>
<keyword evidence="6" id="KW-0175">Coiled coil</keyword>
<dbReference type="CDD" id="cd10017">
    <property type="entry name" value="B3_DNA"/>
    <property type="match status" value="1"/>
</dbReference>
<dbReference type="EMBL" id="CAUOFW020002059">
    <property type="protein sequence ID" value="CAK9150780.1"/>
    <property type="molecule type" value="Genomic_DNA"/>
</dbReference>
<dbReference type="GO" id="GO:0005634">
    <property type="term" value="C:nucleus"/>
    <property type="evidence" value="ECO:0007669"/>
    <property type="project" value="UniProtKB-SubCell"/>
</dbReference>
<dbReference type="PANTHER" id="PTHR31391">
    <property type="entry name" value="B3 DOMAIN-CONTAINING PROTEIN OS11G0197600-RELATED"/>
    <property type="match status" value="1"/>
</dbReference>
<evidence type="ECO:0000313" key="10">
    <source>
        <dbReference type="Proteomes" id="UP001642360"/>
    </source>
</evidence>
<keyword evidence="10" id="KW-1185">Reference proteome</keyword>
<gene>
    <name evidence="9" type="ORF">ILEXP_LOCUS18935</name>
</gene>
<evidence type="ECO:0000256" key="6">
    <source>
        <dbReference type="SAM" id="Coils"/>
    </source>
</evidence>
<dbReference type="Proteomes" id="UP001642360">
    <property type="component" value="Unassembled WGS sequence"/>
</dbReference>
<keyword evidence="3" id="KW-0238">DNA-binding</keyword>
<dbReference type="InterPro" id="IPR003340">
    <property type="entry name" value="B3_DNA-bd"/>
</dbReference>
<dbReference type="Pfam" id="PF02362">
    <property type="entry name" value="B3"/>
    <property type="match status" value="1"/>
</dbReference>
<dbReference type="PANTHER" id="PTHR31391:SF101">
    <property type="entry name" value="B3 DOMAIN-CONTAINING PROTEIN OS01G0234100"/>
    <property type="match status" value="1"/>
</dbReference>
<name>A0ABC8S4R0_9AQUA</name>
<dbReference type="AlphaFoldDB" id="A0ABC8S4R0"/>
<evidence type="ECO:0000256" key="5">
    <source>
        <dbReference type="ARBA" id="ARBA00023242"/>
    </source>
</evidence>
<comment type="caution">
    <text evidence="9">The sequence shown here is derived from an EMBL/GenBank/DDBJ whole genome shotgun (WGS) entry which is preliminary data.</text>
</comment>